<evidence type="ECO:0000313" key="2">
    <source>
        <dbReference type="EMBL" id="KXU05479.1"/>
    </source>
</evidence>
<dbReference type="EMBL" id="LQZB01000078">
    <property type="protein sequence ID" value="KXU05479.1"/>
    <property type="molecule type" value="Genomic_DNA"/>
</dbReference>
<gene>
    <name evidence="2" type="ORF">SORDD24_00608</name>
</gene>
<dbReference type="AlphaFoldDB" id="A0A139QSG5"/>
<dbReference type="GO" id="GO:0008999">
    <property type="term" value="F:protein-N-terminal-alanine acetyltransferase activity"/>
    <property type="evidence" value="ECO:0007669"/>
    <property type="project" value="TreeGrafter"/>
</dbReference>
<dbReference type="OrthoDB" id="9795199at2"/>
<evidence type="ECO:0000259" key="1">
    <source>
        <dbReference type="PROSITE" id="PS51186"/>
    </source>
</evidence>
<organism evidence="2 3">
    <name type="scientific">Streptococcus oralis</name>
    <dbReference type="NCBI Taxonomy" id="1303"/>
    <lineage>
        <taxon>Bacteria</taxon>
        <taxon>Bacillati</taxon>
        <taxon>Bacillota</taxon>
        <taxon>Bacilli</taxon>
        <taxon>Lactobacillales</taxon>
        <taxon>Streptococcaceae</taxon>
        <taxon>Streptococcus</taxon>
    </lineage>
</organism>
<dbReference type="SUPFAM" id="SSF55729">
    <property type="entry name" value="Acyl-CoA N-acyltransferases (Nat)"/>
    <property type="match status" value="1"/>
</dbReference>
<dbReference type="InterPro" id="IPR051908">
    <property type="entry name" value="Ribosomal_N-acetyltransferase"/>
</dbReference>
<name>A0A139QSG5_STROR</name>
<dbReference type="PATRIC" id="fig|1303.84.peg.680"/>
<dbReference type="InterPro" id="IPR000182">
    <property type="entry name" value="GNAT_dom"/>
</dbReference>
<accession>A0A139QSG5</accession>
<dbReference type="InterPro" id="IPR016181">
    <property type="entry name" value="Acyl_CoA_acyltransferase"/>
</dbReference>
<dbReference type="PROSITE" id="PS51186">
    <property type="entry name" value="GNAT"/>
    <property type="match status" value="1"/>
</dbReference>
<protein>
    <submittedName>
        <fullName evidence="2">Acetyltransferase, GNAT family</fullName>
    </submittedName>
</protein>
<proteinExistence type="predicted"/>
<dbReference type="FunFam" id="3.40.630.30:FF:000047">
    <property type="entry name" value="Acetyltransferase, GNAT family"/>
    <property type="match status" value="1"/>
</dbReference>
<dbReference type="Proteomes" id="UP000070353">
    <property type="component" value="Unassembled WGS sequence"/>
</dbReference>
<feature type="domain" description="N-acetyltransferase" evidence="1">
    <location>
        <begin position="33"/>
        <end position="191"/>
    </location>
</feature>
<dbReference type="PANTHER" id="PTHR43441:SF2">
    <property type="entry name" value="FAMILY ACETYLTRANSFERASE, PUTATIVE (AFU_ORTHOLOGUE AFUA_7G00850)-RELATED"/>
    <property type="match status" value="1"/>
</dbReference>
<evidence type="ECO:0000313" key="3">
    <source>
        <dbReference type="Proteomes" id="UP000070353"/>
    </source>
</evidence>
<dbReference type="Gene3D" id="3.40.630.30">
    <property type="match status" value="1"/>
</dbReference>
<comment type="caution">
    <text evidence="2">The sequence shown here is derived from an EMBL/GenBank/DDBJ whole genome shotgun (WGS) entry which is preliminary data.</text>
</comment>
<sequence>MPVNEYGQMIGESVVGHTSGKLPAIDFLEGRYARIEALSVEKHAEDLLAVYGPDTPREMWTYLFQEPVADREELVSLLNQMLARKDRFFYAILDRETGKVLGTFSLMRIDQNNRVVEVGTVIFSPELRGTRIGTEAQYLLARYVFEELNYRRYEWKCDALNLPSRRAAERLGFVYEGTFRQAVVYKGRTRDTDWLSMIDKDWARVKVRLEAWLAPENFDKNGRQYKSLREF</sequence>
<keyword evidence="2" id="KW-0808">Transferase</keyword>
<dbReference type="PANTHER" id="PTHR43441">
    <property type="entry name" value="RIBOSOMAL-PROTEIN-SERINE ACETYLTRANSFERASE"/>
    <property type="match status" value="1"/>
</dbReference>
<dbReference type="RefSeq" id="WP_061407391.1">
    <property type="nucleotide sequence ID" value="NZ_KQ970759.1"/>
</dbReference>
<dbReference type="GO" id="GO:1990189">
    <property type="term" value="F:protein N-terminal-serine acetyltransferase activity"/>
    <property type="evidence" value="ECO:0007669"/>
    <property type="project" value="TreeGrafter"/>
</dbReference>
<reference evidence="2 3" key="1">
    <citation type="submission" date="2016-01" db="EMBL/GenBank/DDBJ databases">
        <title>Highly variable Streptococcus oralis are common among viridans streptococci isolated from primates.</title>
        <authorList>
            <person name="Denapaite D."/>
            <person name="Rieger M."/>
            <person name="Koendgen S."/>
            <person name="Brueckner R."/>
            <person name="Ochigava I."/>
            <person name="Kappeler P."/>
            <person name="Maetz-Rensing K."/>
            <person name="Leendertz F."/>
            <person name="Hakenbeck R."/>
        </authorList>
    </citation>
    <scope>NUCLEOTIDE SEQUENCE [LARGE SCALE GENOMIC DNA]</scope>
    <source>
        <strain evidence="2 3">DD24</strain>
    </source>
</reference>
<dbReference type="Pfam" id="PF13302">
    <property type="entry name" value="Acetyltransf_3"/>
    <property type="match status" value="1"/>
</dbReference>